<dbReference type="InterPro" id="IPR002293">
    <property type="entry name" value="AA/rel_permease1"/>
</dbReference>
<dbReference type="Gene3D" id="1.20.1740.10">
    <property type="entry name" value="Amino acid/polyamine transporter I"/>
    <property type="match status" value="1"/>
</dbReference>
<dbReference type="RefSeq" id="WP_076422183.1">
    <property type="nucleotide sequence ID" value="NZ_FTNM01000003.1"/>
</dbReference>
<feature type="transmembrane region" description="Helical" evidence="5">
    <location>
        <begin position="469"/>
        <end position="485"/>
    </location>
</feature>
<evidence type="ECO:0000313" key="6">
    <source>
        <dbReference type="EMBL" id="SIR09601.1"/>
    </source>
</evidence>
<reference evidence="7" key="1">
    <citation type="submission" date="2017-01" db="EMBL/GenBank/DDBJ databases">
        <authorList>
            <person name="Varghese N."/>
            <person name="Submissions S."/>
        </authorList>
    </citation>
    <scope>NUCLEOTIDE SEQUENCE [LARGE SCALE GENOMIC DNA]</scope>
    <source>
        <strain evidence="7">DM9</strain>
    </source>
</reference>
<keyword evidence="4 5" id="KW-0472">Membrane</keyword>
<dbReference type="OrthoDB" id="9810109at2"/>
<dbReference type="GO" id="GO:0015179">
    <property type="term" value="F:L-amino acid transmembrane transporter activity"/>
    <property type="evidence" value="ECO:0007669"/>
    <property type="project" value="TreeGrafter"/>
</dbReference>
<dbReference type="GO" id="GO:0016020">
    <property type="term" value="C:membrane"/>
    <property type="evidence" value="ECO:0007669"/>
    <property type="project" value="UniProtKB-SubCell"/>
</dbReference>
<comment type="subcellular location">
    <subcellularLocation>
        <location evidence="1">Membrane</location>
        <topology evidence="1">Multi-pass membrane protein</topology>
    </subcellularLocation>
</comment>
<feature type="transmembrane region" description="Helical" evidence="5">
    <location>
        <begin position="440"/>
        <end position="463"/>
    </location>
</feature>
<feature type="transmembrane region" description="Helical" evidence="5">
    <location>
        <begin position="227"/>
        <end position="248"/>
    </location>
</feature>
<dbReference type="Proteomes" id="UP000185924">
    <property type="component" value="Unassembled WGS sequence"/>
</dbReference>
<gene>
    <name evidence="6" type="ORF">SAMN05421545_2262</name>
</gene>
<feature type="transmembrane region" description="Helical" evidence="5">
    <location>
        <begin position="58"/>
        <end position="79"/>
    </location>
</feature>
<feature type="transmembrane region" description="Helical" evidence="5">
    <location>
        <begin position="336"/>
        <end position="360"/>
    </location>
</feature>
<evidence type="ECO:0000256" key="1">
    <source>
        <dbReference type="ARBA" id="ARBA00004141"/>
    </source>
</evidence>
<keyword evidence="3 5" id="KW-1133">Transmembrane helix</keyword>
<evidence type="ECO:0000256" key="5">
    <source>
        <dbReference type="SAM" id="Phobius"/>
    </source>
</evidence>
<evidence type="ECO:0000256" key="3">
    <source>
        <dbReference type="ARBA" id="ARBA00022989"/>
    </source>
</evidence>
<accession>A0A1N6Y527</accession>
<evidence type="ECO:0000313" key="7">
    <source>
        <dbReference type="Proteomes" id="UP000185924"/>
    </source>
</evidence>
<feature type="transmembrane region" description="Helical" evidence="5">
    <location>
        <begin position="146"/>
        <end position="166"/>
    </location>
</feature>
<dbReference type="AlphaFoldDB" id="A0A1N6Y527"/>
<evidence type="ECO:0000256" key="4">
    <source>
        <dbReference type="ARBA" id="ARBA00023136"/>
    </source>
</evidence>
<keyword evidence="2 5" id="KW-0812">Transmembrane</keyword>
<dbReference type="PANTHER" id="PTHR11785">
    <property type="entry name" value="AMINO ACID TRANSPORTER"/>
    <property type="match status" value="1"/>
</dbReference>
<dbReference type="PIRSF" id="PIRSF006060">
    <property type="entry name" value="AA_transporter"/>
    <property type="match status" value="1"/>
</dbReference>
<protein>
    <submittedName>
        <fullName evidence="6">Amino acid/polyamine/organocation transporter, APC superfamily</fullName>
    </submittedName>
</protein>
<feature type="transmembrane region" description="Helical" evidence="5">
    <location>
        <begin position="407"/>
        <end position="428"/>
    </location>
</feature>
<dbReference type="EMBL" id="FTNM01000003">
    <property type="protein sequence ID" value="SIR09601.1"/>
    <property type="molecule type" value="Genomic_DNA"/>
</dbReference>
<dbReference type="PANTHER" id="PTHR11785:SF512">
    <property type="entry name" value="SOBREMESA, ISOFORM B"/>
    <property type="match status" value="1"/>
</dbReference>
<feature type="transmembrane region" description="Helical" evidence="5">
    <location>
        <begin position="25"/>
        <end position="46"/>
    </location>
</feature>
<dbReference type="InterPro" id="IPR050598">
    <property type="entry name" value="AminoAcid_Transporter"/>
</dbReference>
<name>A0A1N6Y527_9BACT</name>
<sequence>MQDLEEVEQIQKEEKESGFKREITLFDAIMIVTGGMIGSGIFIVTADISRAVVSPGNMLLVWVLSGFLTMVGAISYGELSSMFPKVGGQYVYLKEAYNKMVAFLYGWTLFLVIQTGVIAAVAVAFARFTGVLIPWFSEDNVLFSLAGFNFTSVQLLAIVSILYLTYINSRGVKSGKLIQNIFGSTKLIALFGLILFGLLFGINDTAVQANFSDFWGSAAAATGTSEAPPVGMALITAIGIAMVGALFSADSWNNIGFSGDEIVNPKRTIVLSMVIGSAIVMGLYLIINLVYLLVLPLNGDPNATDVIGQGIKYASNDRVATAVAEVIGGYPATVGIAILIMISTFGCNNGAILSGARVYYAIAKDGLFFKKMGHLNKNGVPAAALWLQCIWACMLCLSGTYNDLLDYVIFAVMLFYIITVTGVFVLRVRRPDLKRPYKAFGYPILPALYVLIASGICIILLIYKPVYTWPGLIIVALGIPVYYFFGSKFKKESGL</sequence>
<dbReference type="Pfam" id="PF13520">
    <property type="entry name" value="AA_permease_2"/>
    <property type="match status" value="1"/>
</dbReference>
<evidence type="ECO:0000256" key="2">
    <source>
        <dbReference type="ARBA" id="ARBA00022692"/>
    </source>
</evidence>
<dbReference type="STRING" id="1077936.SAMN05421545_2262"/>
<feature type="transmembrane region" description="Helical" evidence="5">
    <location>
        <begin position="187"/>
        <end position="207"/>
    </location>
</feature>
<proteinExistence type="predicted"/>
<feature type="transmembrane region" description="Helical" evidence="5">
    <location>
        <begin position="269"/>
        <end position="294"/>
    </location>
</feature>
<feature type="transmembrane region" description="Helical" evidence="5">
    <location>
        <begin position="100"/>
        <end position="126"/>
    </location>
</feature>
<feature type="transmembrane region" description="Helical" evidence="5">
    <location>
        <begin position="380"/>
        <end position="401"/>
    </location>
</feature>
<organism evidence="6 7">
    <name type="scientific">Pontibacter lucknowensis</name>
    <dbReference type="NCBI Taxonomy" id="1077936"/>
    <lineage>
        <taxon>Bacteria</taxon>
        <taxon>Pseudomonadati</taxon>
        <taxon>Bacteroidota</taxon>
        <taxon>Cytophagia</taxon>
        <taxon>Cytophagales</taxon>
        <taxon>Hymenobacteraceae</taxon>
        <taxon>Pontibacter</taxon>
    </lineage>
</organism>
<keyword evidence="7" id="KW-1185">Reference proteome</keyword>